<dbReference type="InterPro" id="IPR023347">
    <property type="entry name" value="Lysozyme_dom_sf"/>
</dbReference>
<dbReference type="SUPFAM" id="SSF53955">
    <property type="entry name" value="Lysozyme-like"/>
    <property type="match status" value="1"/>
</dbReference>
<evidence type="ECO:0000313" key="4">
    <source>
        <dbReference type="Proteomes" id="UP000321504"/>
    </source>
</evidence>
<dbReference type="RefSeq" id="WP_147724460.1">
    <property type="nucleotide sequence ID" value="NZ_VRMQ01000002.1"/>
</dbReference>
<sequence length="328" mass="36423">MLDGVLHSRPKLLKLLSNDIFLSLIGHDKLLQNVKGGTFVVSIRLSGSVGLGGKNVDSDIRTVQRSINQLLGSLKGTKELKVDGKLGSRPENSKTVAAIKAFQKNLVGIARPDGRIDVNGRSHRKLTQAITVLSAKKSVPVSSSLKMKLKIKLEQYEGRVEHMYLDTRGYITVGVGNMLSDVTAATKLPFVHSSTNEPATHEQIKEEFLRVKARPFGESEPASRFKPFTVLKLTESVMNEQVAHHIQSFEKELKVIYGDEAFTSYPDNVKLALFDMIFNLGMPKLKDTYPKFNGHIRNGNYQQAALESKRNGVQAERNAYVANLLRSH</sequence>
<dbReference type="GO" id="GO:0003796">
    <property type="term" value="F:lysozyme activity"/>
    <property type="evidence" value="ECO:0007669"/>
    <property type="project" value="InterPro"/>
</dbReference>
<comment type="caution">
    <text evidence="3">The sequence shown here is derived from an EMBL/GenBank/DDBJ whole genome shotgun (WGS) entry which is preliminary data.</text>
</comment>
<gene>
    <name evidence="3" type="ORF">FVP01_11765</name>
</gene>
<evidence type="ECO:0008006" key="5">
    <source>
        <dbReference type="Google" id="ProtNLM"/>
    </source>
</evidence>
<dbReference type="EMBL" id="VRMQ01000002">
    <property type="protein sequence ID" value="TXN16629.1"/>
    <property type="molecule type" value="Genomic_DNA"/>
</dbReference>
<dbReference type="GO" id="GO:0031640">
    <property type="term" value="P:killing of cells of another organism"/>
    <property type="evidence" value="ECO:0007669"/>
    <property type="project" value="UniProtKB-KW"/>
</dbReference>
<keyword evidence="2" id="KW-0081">Bacteriolytic enzyme</keyword>
<evidence type="ECO:0000256" key="1">
    <source>
        <dbReference type="ARBA" id="ARBA00022529"/>
    </source>
</evidence>
<reference evidence="3 4" key="1">
    <citation type="submission" date="2019-08" db="EMBL/GenBank/DDBJ databases">
        <title>Emerging of two pre-pandemic pathogenic O4:KUT lineages of Vibrio parahaemolyticus in coastal eastern China.</title>
        <authorList>
            <person name="Yu H."/>
        </authorList>
    </citation>
    <scope>NUCLEOTIDE SEQUENCE [LARGE SCALE GENOMIC DNA]</scope>
    <source>
        <strain evidence="3 4">HZ17-383</strain>
    </source>
</reference>
<dbReference type="AlphaFoldDB" id="A0AA46QWH8"/>
<name>A0AA46QWH8_VIBPH</name>
<dbReference type="InterPro" id="IPR023346">
    <property type="entry name" value="Lysozyme-like_dom_sf"/>
</dbReference>
<protein>
    <recommendedName>
        <fullName evidence="5">Peptidoglycan binding-like domain-containing protein</fullName>
    </recommendedName>
</protein>
<keyword evidence="1" id="KW-0929">Antimicrobial</keyword>
<accession>A0AA46QWH8</accession>
<evidence type="ECO:0000256" key="2">
    <source>
        <dbReference type="ARBA" id="ARBA00022638"/>
    </source>
</evidence>
<dbReference type="GO" id="GO:0042742">
    <property type="term" value="P:defense response to bacterium"/>
    <property type="evidence" value="ECO:0007669"/>
    <property type="project" value="UniProtKB-KW"/>
</dbReference>
<organism evidence="3 4">
    <name type="scientific">Vibrio parahaemolyticus</name>
    <dbReference type="NCBI Taxonomy" id="670"/>
    <lineage>
        <taxon>Bacteria</taxon>
        <taxon>Pseudomonadati</taxon>
        <taxon>Pseudomonadota</taxon>
        <taxon>Gammaproteobacteria</taxon>
        <taxon>Vibrionales</taxon>
        <taxon>Vibrionaceae</taxon>
        <taxon>Vibrio</taxon>
    </lineage>
</organism>
<proteinExistence type="predicted"/>
<evidence type="ECO:0000313" key="3">
    <source>
        <dbReference type="EMBL" id="TXN16629.1"/>
    </source>
</evidence>
<dbReference type="Proteomes" id="UP000321504">
    <property type="component" value="Unassembled WGS sequence"/>
</dbReference>
<dbReference type="Gene3D" id="1.10.530.40">
    <property type="match status" value="1"/>
</dbReference>